<accession>X1SNM0</accession>
<name>X1SNM0_9ZZZZ</name>
<sequence>MLKFLYMFMNPNLDSTKHRAVIDASPTTKAFIIGVNSMEEGAKIAKQLIEQEGVELVELCAAFGYNGAQKVHDEVGDKVPVGLITHQVWNAVKLAKFLPGG</sequence>
<dbReference type="InterPro" id="IPR045441">
    <property type="entry name" value="DUF6506"/>
</dbReference>
<comment type="caution">
    <text evidence="1">The sequence shown here is derived from an EMBL/GenBank/DDBJ whole genome shotgun (WGS) entry which is preliminary data.</text>
</comment>
<dbReference type="Pfam" id="PF20116">
    <property type="entry name" value="DUF6506"/>
    <property type="match status" value="1"/>
</dbReference>
<reference evidence="1" key="1">
    <citation type="journal article" date="2014" name="Front. Microbiol.">
        <title>High frequency of phylogenetically diverse reductive dehalogenase-homologous genes in deep subseafloor sedimentary metagenomes.</title>
        <authorList>
            <person name="Kawai M."/>
            <person name="Futagami T."/>
            <person name="Toyoda A."/>
            <person name="Takaki Y."/>
            <person name="Nishi S."/>
            <person name="Hori S."/>
            <person name="Arai W."/>
            <person name="Tsubouchi T."/>
            <person name="Morono Y."/>
            <person name="Uchiyama I."/>
            <person name="Ito T."/>
            <person name="Fujiyama A."/>
            <person name="Inagaki F."/>
            <person name="Takami H."/>
        </authorList>
    </citation>
    <scope>NUCLEOTIDE SEQUENCE</scope>
    <source>
        <strain evidence="1">Expedition CK06-06</strain>
    </source>
</reference>
<gene>
    <name evidence="1" type="ORF">S12H4_21109</name>
</gene>
<dbReference type="EMBL" id="BARW01010810">
    <property type="protein sequence ID" value="GAI80751.1"/>
    <property type="molecule type" value="Genomic_DNA"/>
</dbReference>
<evidence type="ECO:0008006" key="2">
    <source>
        <dbReference type="Google" id="ProtNLM"/>
    </source>
</evidence>
<evidence type="ECO:0000313" key="1">
    <source>
        <dbReference type="EMBL" id="GAI80751.1"/>
    </source>
</evidence>
<organism evidence="1">
    <name type="scientific">marine sediment metagenome</name>
    <dbReference type="NCBI Taxonomy" id="412755"/>
    <lineage>
        <taxon>unclassified sequences</taxon>
        <taxon>metagenomes</taxon>
        <taxon>ecological metagenomes</taxon>
    </lineage>
</organism>
<proteinExistence type="predicted"/>
<dbReference type="AlphaFoldDB" id="X1SNM0"/>
<protein>
    <recommendedName>
        <fullName evidence="2">Electron transfer flavoprotein alpha/beta-subunit N-terminal domain-containing protein</fullName>
    </recommendedName>
</protein>